<comment type="caution">
    <text evidence="1">The sequence shown here is derived from an EMBL/GenBank/DDBJ whole genome shotgun (WGS) entry which is preliminary data.</text>
</comment>
<reference evidence="1" key="1">
    <citation type="submission" date="2021-11" db="EMBL/GenBank/DDBJ databases">
        <authorList>
            <person name="Rodrigo-Torres L."/>
            <person name="Arahal R. D."/>
            <person name="Lucena T."/>
        </authorList>
    </citation>
    <scope>NUCLEOTIDE SEQUENCE</scope>
    <source>
        <strain evidence="1">CECT 7928</strain>
    </source>
</reference>
<dbReference type="RefSeq" id="WP_237363839.1">
    <property type="nucleotide sequence ID" value="NZ_CAKLDM010000004.1"/>
</dbReference>
<proteinExistence type="predicted"/>
<name>A0ABN8EAC6_9VIBR</name>
<evidence type="ECO:0000313" key="1">
    <source>
        <dbReference type="EMBL" id="CAH0542983.1"/>
    </source>
</evidence>
<gene>
    <name evidence="1" type="ORF">VMF7928_04345</name>
</gene>
<evidence type="ECO:0000313" key="2">
    <source>
        <dbReference type="Proteomes" id="UP000838748"/>
    </source>
</evidence>
<keyword evidence="2" id="KW-1185">Reference proteome</keyword>
<sequence>MALENILLAEFKRLVKNGKQLRLVSQQQTNGYYAILAIDTDSSIGYSVRHARENKPRTWRLDRLGELLHDMGVKQFEVRGLY</sequence>
<protein>
    <submittedName>
        <fullName evidence="1">Uncharacterized protein</fullName>
    </submittedName>
</protein>
<accession>A0ABN8EAC6</accession>
<dbReference type="Proteomes" id="UP000838748">
    <property type="component" value="Unassembled WGS sequence"/>
</dbReference>
<organism evidence="1 2">
    <name type="scientific">Vibrio marisflavi CECT 7928</name>
    <dbReference type="NCBI Taxonomy" id="634439"/>
    <lineage>
        <taxon>Bacteria</taxon>
        <taxon>Pseudomonadati</taxon>
        <taxon>Pseudomonadota</taxon>
        <taxon>Gammaproteobacteria</taxon>
        <taxon>Vibrionales</taxon>
        <taxon>Vibrionaceae</taxon>
        <taxon>Vibrio</taxon>
    </lineage>
</organism>
<dbReference type="EMBL" id="CAKLDM010000004">
    <property type="protein sequence ID" value="CAH0542983.1"/>
    <property type="molecule type" value="Genomic_DNA"/>
</dbReference>